<evidence type="ECO:0000259" key="2">
    <source>
        <dbReference type="PROSITE" id="PS00028"/>
    </source>
</evidence>
<proteinExistence type="predicted"/>
<evidence type="ECO:0000313" key="3">
    <source>
        <dbReference type="EMBL" id="KAJ3994807.1"/>
    </source>
</evidence>
<protein>
    <recommendedName>
        <fullName evidence="2">C2H2-type domain-containing protein</fullName>
    </recommendedName>
</protein>
<evidence type="ECO:0000256" key="1">
    <source>
        <dbReference type="SAM" id="MobiDB-lite"/>
    </source>
</evidence>
<evidence type="ECO:0000313" key="4">
    <source>
        <dbReference type="Proteomes" id="UP001163828"/>
    </source>
</evidence>
<dbReference type="InterPro" id="IPR013087">
    <property type="entry name" value="Znf_C2H2_type"/>
</dbReference>
<reference evidence="3" key="1">
    <citation type="submission" date="2022-08" db="EMBL/GenBank/DDBJ databases">
        <authorList>
            <consortium name="DOE Joint Genome Institute"/>
            <person name="Min B."/>
            <person name="Riley R."/>
            <person name="Sierra-Patev S."/>
            <person name="Naranjo-Ortiz M."/>
            <person name="Looney B."/>
            <person name="Konkel Z."/>
            <person name="Slot J.C."/>
            <person name="Sakamoto Y."/>
            <person name="Steenwyk J.L."/>
            <person name="Rokas A."/>
            <person name="Carro J."/>
            <person name="Camarero S."/>
            <person name="Ferreira P."/>
            <person name="Molpeceres G."/>
            <person name="Ruiz-Duenas F.J."/>
            <person name="Serrano A."/>
            <person name="Henrissat B."/>
            <person name="Drula E."/>
            <person name="Hughes K.W."/>
            <person name="Mata J.L."/>
            <person name="Ishikawa N.K."/>
            <person name="Vargas-Isla R."/>
            <person name="Ushijima S."/>
            <person name="Smith C.A."/>
            <person name="Ahrendt S."/>
            <person name="Andreopoulos W."/>
            <person name="He G."/>
            <person name="Labutti K."/>
            <person name="Lipzen A."/>
            <person name="Ng V."/>
            <person name="Sandor L."/>
            <person name="Barry K."/>
            <person name="Martinez A.T."/>
            <person name="Xiao Y."/>
            <person name="Gibbons J.G."/>
            <person name="Terashima K."/>
            <person name="Hibbett D.S."/>
            <person name="Grigoriev I.V."/>
        </authorList>
    </citation>
    <scope>NUCLEOTIDE SEQUENCE</scope>
    <source>
        <strain evidence="3">TFB10827</strain>
    </source>
</reference>
<dbReference type="EMBL" id="MU790683">
    <property type="protein sequence ID" value="KAJ3994807.1"/>
    <property type="molecule type" value="Genomic_DNA"/>
</dbReference>
<feature type="region of interest" description="Disordered" evidence="1">
    <location>
        <begin position="122"/>
        <end position="195"/>
    </location>
</feature>
<dbReference type="SMART" id="SM00355">
    <property type="entry name" value="ZnF_C2H2"/>
    <property type="match status" value="2"/>
</dbReference>
<sequence length="312" mass="34513">MNGVVRTDEQLQHDSPTRHARLSTEIQWRDVVLNYSALPPAIFPDNCLGANQDSEGSRMCFIDSEGQRHYANIVLSDQYMLVSLPSESATDRLVWDSYGVHIPARFNGPLSAPCFVDPREACPDPTPVSPSVAPRQKRKSPAVSSPKKRSIQGTKTPSKKLCTARKHTPASQMRPRLIGPTTRGNPQSERAPTSGTFDLDFVATLDSPASSSRSLSPVSEMACWIDGCPRSFASLEDLEAHHNMCHQGQITLICPFRDSCSHTTTRQGEMKRHIKSVQHLGGASLLCPNRCTIKTFSRLDALRRHLKSCPRN</sequence>
<dbReference type="PROSITE" id="PS00028">
    <property type="entry name" value="ZINC_FINGER_C2H2_1"/>
    <property type="match status" value="1"/>
</dbReference>
<dbReference type="Proteomes" id="UP001163828">
    <property type="component" value="Unassembled WGS sequence"/>
</dbReference>
<accession>A0ABQ8Q8D8</accession>
<keyword evidence="4" id="KW-1185">Reference proteome</keyword>
<organism evidence="3 4">
    <name type="scientific">Lentinula boryana</name>
    <dbReference type="NCBI Taxonomy" id="40481"/>
    <lineage>
        <taxon>Eukaryota</taxon>
        <taxon>Fungi</taxon>
        <taxon>Dikarya</taxon>
        <taxon>Basidiomycota</taxon>
        <taxon>Agaricomycotina</taxon>
        <taxon>Agaricomycetes</taxon>
        <taxon>Agaricomycetidae</taxon>
        <taxon>Agaricales</taxon>
        <taxon>Marasmiineae</taxon>
        <taxon>Omphalotaceae</taxon>
        <taxon>Lentinula</taxon>
    </lineage>
</organism>
<gene>
    <name evidence="3" type="ORF">F5050DRAFT_416334</name>
</gene>
<feature type="compositionally biased region" description="Basic residues" evidence="1">
    <location>
        <begin position="135"/>
        <end position="150"/>
    </location>
</feature>
<dbReference type="Gene3D" id="3.30.160.60">
    <property type="entry name" value="Classic Zinc Finger"/>
    <property type="match status" value="1"/>
</dbReference>
<feature type="compositionally biased region" description="Polar residues" evidence="1">
    <location>
        <begin position="182"/>
        <end position="195"/>
    </location>
</feature>
<feature type="domain" description="C2H2-type" evidence="2">
    <location>
        <begin position="223"/>
        <end position="246"/>
    </location>
</feature>
<name>A0ABQ8Q8D8_9AGAR</name>
<comment type="caution">
    <text evidence="3">The sequence shown here is derived from an EMBL/GenBank/DDBJ whole genome shotgun (WGS) entry which is preliminary data.</text>
</comment>